<comment type="caution">
    <text evidence="1">The sequence shown here is derived from an EMBL/GenBank/DDBJ whole genome shotgun (WGS) entry which is preliminary data.</text>
</comment>
<name>A0ABS3JBH3_9BACT</name>
<reference evidence="1 2" key="1">
    <citation type="submission" date="2021-03" db="EMBL/GenBank/DDBJ databases">
        <title>Fibrella sp. HMF5405 genome sequencing and assembly.</title>
        <authorList>
            <person name="Kang H."/>
            <person name="Kim H."/>
            <person name="Bae S."/>
            <person name="Joh K."/>
        </authorList>
    </citation>
    <scope>NUCLEOTIDE SEQUENCE [LARGE SCALE GENOMIC DNA]</scope>
    <source>
        <strain evidence="1 2">HMF5405</strain>
    </source>
</reference>
<accession>A0ABS3JBH3</accession>
<keyword evidence="2" id="KW-1185">Reference proteome</keyword>
<dbReference type="Proteomes" id="UP000664628">
    <property type="component" value="Unassembled WGS sequence"/>
</dbReference>
<evidence type="ECO:0000313" key="2">
    <source>
        <dbReference type="Proteomes" id="UP000664628"/>
    </source>
</evidence>
<gene>
    <name evidence="1" type="ORF">J2I46_02000</name>
</gene>
<evidence type="ECO:0008006" key="3">
    <source>
        <dbReference type="Google" id="ProtNLM"/>
    </source>
</evidence>
<dbReference type="RefSeq" id="WP_207327253.1">
    <property type="nucleotide sequence ID" value="NZ_JAFMYW010000001.1"/>
</dbReference>
<protein>
    <recommendedName>
        <fullName evidence="3">KTSC domain-containing protein</fullName>
    </recommendedName>
</protein>
<evidence type="ECO:0000313" key="1">
    <source>
        <dbReference type="EMBL" id="MBO0947337.1"/>
    </source>
</evidence>
<dbReference type="EMBL" id="JAFMYW010000001">
    <property type="protein sequence ID" value="MBO0947337.1"/>
    <property type="molecule type" value="Genomic_DNA"/>
</dbReference>
<organism evidence="1 2">
    <name type="scientific">Fibrella forsythiae</name>
    <dbReference type="NCBI Taxonomy" id="2817061"/>
    <lineage>
        <taxon>Bacteria</taxon>
        <taxon>Pseudomonadati</taxon>
        <taxon>Bacteroidota</taxon>
        <taxon>Cytophagia</taxon>
        <taxon>Cytophagales</taxon>
        <taxon>Spirosomataceae</taxon>
        <taxon>Fibrella</taxon>
    </lineage>
</organism>
<proteinExistence type="predicted"/>
<sequence>MKLPKRLDLTRSCFYQLPPEVDAVDLTNYELLFRVAYNGIFHSRVGRYYFFQLPSVSQRNEFMLMLEGMAKQKGLSVIRETIYPD</sequence>